<accession>A0ABZ0TGW6</accession>
<protein>
    <submittedName>
        <fullName evidence="1">Uncharacterized protein</fullName>
    </submittedName>
</protein>
<reference evidence="1 2" key="1">
    <citation type="submission" date="2023-11" db="EMBL/GenBank/DDBJ databases">
        <title>Analysis of the Genomes of Mucilaginibacter gossypii cycad 4 and M. sabulilitoris SNA2: microbes with the potential for plant growth promotion.</title>
        <authorList>
            <person name="Hirsch A.M."/>
            <person name="Humm E."/>
            <person name="Rubbi M."/>
            <person name="Del Vecchio G."/>
            <person name="Ha S.M."/>
            <person name="Pellegrini M."/>
            <person name="Gunsalus R.P."/>
        </authorList>
    </citation>
    <scope>NUCLEOTIDE SEQUENCE [LARGE SCALE GENOMIC DNA]</scope>
    <source>
        <strain evidence="1 2">SNA2</strain>
    </source>
</reference>
<gene>
    <name evidence="1" type="ORF">SNE25_21115</name>
</gene>
<keyword evidence="2" id="KW-1185">Reference proteome</keyword>
<proteinExistence type="predicted"/>
<evidence type="ECO:0000313" key="1">
    <source>
        <dbReference type="EMBL" id="WPU91821.1"/>
    </source>
</evidence>
<dbReference type="Proteomes" id="UP001324380">
    <property type="component" value="Chromosome"/>
</dbReference>
<name>A0ABZ0TGW6_9SPHI</name>
<organism evidence="1 2">
    <name type="scientific">Mucilaginibacter sabulilitoris</name>
    <dbReference type="NCBI Taxonomy" id="1173583"/>
    <lineage>
        <taxon>Bacteria</taxon>
        <taxon>Pseudomonadati</taxon>
        <taxon>Bacteroidota</taxon>
        <taxon>Sphingobacteriia</taxon>
        <taxon>Sphingobacteriales</taxon>
        <taxon>Sphingobacteriaceae</taxon>
        <taxon>Mucilaginibacter</taxon>
    </lineage>
</organism>
<evidence type="ECO:0000313" key="2">
    <source>
        <dbReference type="Proteomes" id="UP001324380"/>
    </source>
</evidence>
<dbReference type="RefSeq" id="WP_321560987.1">
    <property type="nucleotide sequence ID" value="NZ_CP139558.1"/>
</dbReference>
<sequence>MKQFKGTPGPWKVQSCGPGYPESFELVVNTGGMAQRFGTIIPNKVLGVSISQTAANARLIAAAPELLTVLQDLLTRYTELVNSGDCGNWDPEEEKEVIQARNAINKAIIN</sequence>
<dbReference type="EMBL" id="CP139558">
    <property type="protein sequence ID" value="WPU91821.1"/>
    <property type="molecule type" value="Genomic_DNA"/>
</dbReference>